<evidence type="ECO:0000256" key="3">
    <source>
        <dbReference type="SAM" id="MobiDB-lite"/>
    </source>
</evidence>
<sequence>MTMRLQWQQLQSASPPQTRAGHTATLIADRLIVIGGESAGSCTNEVFALHTESLSWHELQPDGIVPSARLGHAACCVEGSAANRTSGVSEVWIFGGGDGKVLLRDVWAFEPSSRKWRNPSCGGVRAAARIGHALAYLPCRDSIVSCGGFVKGVPGGYSMQVLLLHLPTLSWSQVQTVTAPGDSPPSGRLGAAICALEKGERVLLLGGSAFGSLLDDALLLDMQSCELTRVAQVENGAAPHPRANGAAISVPPFVLHVGGSASGTSPIVDVLDVERQVWHAVGEQEGAHLFPASRQKHAMIAVSTTSPLPGQTRVRALAWGGEDLGVRPPAEQVTELAVTVQAAPPALPTVGAVHKVATSLCADACPPKCPIPKEQTASSQKFLPQAPPPPPPKRHQQQPTPPLIRQSAPPQIAAEQQDEESHKTSTSHLEVHLDVRSERKAALSTASSHDMSNSHAQARRGATLQTVPARAPRPFDTSSDGAPAALGGCQDTCSVDKRMACTSASTRADSDVDTNTKEIEPLRKEWMAWTARQEAAHRVSIHKERQAEHRRQASEEWNKVLSHRSCLLTTFCQHMVLLVVKQTETSEAAEAHYKDLMVLSAQLDAAKRVQARLLLSLRCK</sequence>
<evidence type="ECO:0000313" key="5">
    <source>
        <dbReference type="Proteomes" id="UP001515480"/>
    </source>
</evidence>
<name>A0AB34JJU4_PRYPA</name>
<feature type="region of interest" description="Disordered" evidence="3">
    <location>
        <begin position="372"/>
        <end position="485"/>
    </location>
</feature>
<dbReference type="InterPro" id="IPR015915">
    <property type="entry name" value="Kelch-typ_b-propeller"/>
</dbReference>
<dbReference type="SUPFAM" id="SSF117281">
    <property type="entry name" value="Kelch motif"/>
    <property type="match status" value="1"/>
</dbReference>
<dbReference type="PANTHER" id="PTHR46093">
    <property type="entry name" value="ACYL-COA-BINDING DOMAIN-CONTAINING PROTEIN 5"/>
    <property type="match status" value="1"/>
</dbReference>
<evidence type="ECO:0000256" key="2">
    <source>
        <dbReference type="ARBA" id="ARBA00022737"/>
    </source>
</evidence>
<dbReference type="Proteomes" id="UP001515480">
    <property type="component" value="Unassembled WGS sequence"/>
</dbReference>
<comment type="caution">
    <text evidence="4">The sequence shown here is derived from an EMBL/GenBank/DDBJ whole genome shotgun (WGS) entry which is preliminary data.</text>
</comment>
<organism evidence="4 5">
    <name type="scientific">Prymnesium parvum</name>
    <name type="common">Toxic golden alga</name>
    <dbReference type="NCBI Taxonomy" id="97485"/>
    <lineage>
        <taxon>Eukaryota</taxon>
        <taxon>Haptista</taxon>
        <taxon>Haptophyta</taxon>
        <taxon>Prymnesiophyceae</taxon>
        <taxon>Prymnesiales</taxon>
        <taxon>Prymnesiaceae</taxon>
        <taxon>Prymnesium</taxon>
    </lineage>
</organism>
<keyword evidence="1" id="KW-0880">Kelch repeat</keyword>
<evidence type="ECO:0000313" key="4">
    <source>
        <dbReference type="EMBL" id="KAL1521681.1"/>
    </source>
</evidence>
<reference evidence="4 5" key="1">
    <citation type="journal article" date="2024" name="Science">
        <title>Giant polyketide synthase enzymes in the biosynthesis of giant marine polyether toxins.</title>
        <authorList>
            <person name="Fallon T.R."/>
            <person name="Shende V.V."/>
            <person name="Wierzbicki I.H."/>
            <person name="Pendleton A.L."/>
            <person name="Watervoot N.F."/>
            <person name="Auber R.P."/>
            <person name="Gonzalez D.J."/>
            <person name="Wisecaver J.H."/>
            <person name="Moore B.S."/>
        </authorList>
    </citation>
    <scope>NUCLEOTIDE SEQUENCE [LARGE SCALE GENOMIC DNA]</scope>
    <source>
        <strain evidence="4 5">12B1</strain>
    </source>
</reference>
<dbReference type="EMBL" id="JBGBPQ010000007">
    <property type="protein sequence ID" value="KAL1521681.1"/>
    <property type="molecule type" value="Genomic_DNA"/>
</dbReference>
<keyword evidence="2" id="KW-0677">Repeat</keyword>
<feature type="compositionally biased region" description="Polar residues" evidence="3">
    <location>
        <begin position="444"/>
        <end position="456"/>
    </location>
</feature>
<dbReference type="Gene3D" id="2.120.10.80">
    <property type="entry name" value="Kelch-type beta propeller"/>
    <property type="match status" value="2"/>
</dbReference>
<proteinExistence type="predicted"/>
<feature type="compositionally biased region" description="Basic and acidic residues" evidence="3">
    <location>
        <begin position="419"/>
        <end position="441"/>
    </location>
</feature>
<keyword evidence="5" id="KW-1185">Reference proteome</keyword>
<dbReference type="Pfam" id="PF24681">
    <property type="entry name" value="Kelch_KLHDC2_KLHL20_DRC7"/>
    <property type="match status" value="1"/>
</dbReference>
<gene>
    <name evidence="4" type="ORF">AB1Y20_021336</name>
</gene>
<dbReference type="AlphaFoldDB" id="A0AB34JJU4"/>
<dbReference type="PANTHER" id="PTHR46093:SF3">
    <property type="entry name" value="ACYL-COA-BINDING DOMAIN-CONTAINING PROTEIN 4"/>
    <property type="match status" value="1"/>
</dbReference>
<evidence type="ECO:0000256" key="1">
    <source>
        <dbReference type="ARBA" id="ARBA00022441"/>
    </source>
</evidence>
<protein>
    <submittedName>
        <fullName evidence="4">Uncharacterized protein</fullName>
    </submittedName>
</protein>
<accession>A0AB34JJU4</accession>